<feature type="transmembrane region" description="Helical" evidence="1">
    <location>
        <begin position="59"/>
        <end position="81"/>
    </location>
</feature>
<dbReference type="PATRIC" id="fig|1129794.4.peg.1823"/>
<keyword evidence="1" id="KW-0472">Membrane</keyword>
<keyword evidence="1" id="KW-1133">Transmembrane helix</keyword>
<dbReference type="KEGG" id="gps:C427_1842"/>
<keyword evidence="3" id="KW-1185">Reference proteome</keyword>
<accession>K7APX8</accession>
<gene>
    <name evidence="2" type="ORF">C427_1842</name>
</gene>
<dbReference type="EMBL" id="CP003837">
    <property type="protein sequence ID" value="AGH43951.1"/>
    <property type="molecule type" value="Genomic_DNA"/>
</dbReference>
<sequence>MLIGIALLVSGFGYLAQLLVGELGAGSKSLLLLVIAIGVTFGGVYLAKRQQYPEISSAIVSLRLLLNFVTVYVAGSFYQLLPDWMVLLSYIVIA</sequence>
<reference evidence="2 3" key="1">
    <citation type="journal article" date="2013" name="Genome Announc.">
        <title>Complete Genome Sequence of Glaciecola psychrophila Strain 170T.</title>
        <authorList>
            <person name="Yin J."/>
            <person name="Chen J."/>
            <person name="Liu G."/>
            <person name="Yu Y."/>
            <person name="Song L."/>
            <person name="Wang X."/>
            <person name="Qu X."/>
        </authorList>
    </citation>
    <scope>NUCLEOTIDE SEQUENCE [LARGE SCALE GENOMIC DNA]</scope>
    <source>
        <strain evidence="2 3">170</strain>
    </source>
</reference>
<name>K7APX8_9ALTE</name>
<dbReference type="HOGENOM" id="CLU_2383518_0_0_6"/>
<keyword evidence="1" id="KW-0812">Transmembrane</keyword>
<proteinExistence type="predicted"/>
<dbReference type="RefSeq" id="WP_007637548.1">
    <property type="nucleotide sequence ID" value="NC_020514.1"/>
</dbReference>
<feature type="transmembrane region" description="Helical" evidence="1">
    <location>
        <begin position="29"/>
        <end position="47"/>
    </location>
</feature>
<evidence type="ECO:0000313" key="3">
    <source>
        <dbReference type="Proteomes" id="UP000011864"/>
    </source>
</evidence>
<dbReference type="Proteomes" id="UP000011864">
    <property type="component" value="Chromosome"/>
</dbReference>
<organism evidence="2 3">
    <name type="scientific">Paraglaciecola psychrophila 170</name>
    <dbReference type="NCBI Taxonomy" id="1129794"/>
    <lineage>
        <taxon>Bacteria</taxon>
        <taxon>Pseudomonadati</taxon>
        <taxon>Pseudomonadota</taxon>
        <taxon>Gammaproteobacteria</taxon>
        <taxon>Alteromonadales</taxon>
        <taxon>Alteromonadaceae</taxon>
        <taxon>Paraglaciecola</taxon>
    </lineage>
</organism>
<evidence type="ECO:0000256" key="1">
    <source>
        <dbReference type="SAM" id="Phobius"/>
    </source>
</evidence>
<protein>
    <submittedName>
        <fullName evidence="2">Uncharacterized protein</fullName>
    </submittedName>
</protein>
<evidence type="ECO:0000313" key="2">
    <source>
        <dbReference type="EMBL" id="AGH43951.1"/>
    </source>
</evidence>
<dbReference type="AlphaFoldDB" id="K7APX8"/>
<dbReference type="STRING" id="1129794.C427_1842"/>